<accession>A0A1H5XZA2</accession>
<gene>
    <name evidence="1" type="ORF">SAMN04488115_103460</name>
</gene>
<dbReference type="OrthoDB" id="330810at2"/>
<protein>
    <recommendedName>
        <fullName evidence="3">Addiction module toxin RelE</fullName>
    </recommendedName>
</protein>
<dbReference type="AlphaFoldDB" id="A0A1H5XZA2"/>
<sequence length="122" mass="13603">MTWEVRLHSAFEDEVLALERDVRVAMFAAAKLLADFGPQLGRPHADTLKGSRHANMKELRFEAADGEWRAAFAFDPERNAIVLVAGDKSGGSQKRFYKSLVAKADLRFSDHLESLKSAKKGK</sequence>
<dbReference type="EMBL" id="FNUY01000003">
    <property type="protein sequence ID" value="SEG17094.1"/>
    <property type="molecule type" value="Genomic_DNA"/>
</dbReference>
<evidence type="ECO:0000313" key="2">
    <source>
        <dbReference type="Proteomes" id="UP000236743"/>
    </source>
</evidence>
<keyword evidence="2" id="KW-1185">Reference proteome</keyword>
<reference evidence="1 2" key="1">
    <citation type="submission" date="2016-10" db="EMBL/GenBank/DDBJ databases">
        <authorList>
            <person name="de Groot N.N."/>
        </authorList>
    </citation>
    <scope>NUCLEOTIDE SEQUENCE [LARGE SCALE GENOMIC DNA]</scope>
    <source>
        <strain evidence="1 2">DSM 26656</strain>
    </source>
</reference>
<dbReference type="InterPro" id="IPR009241">
    <property type="entry name" value="HigB-like"/>
</dbReference>
<organism evidence="1 2">
    <name type="scientific">Bosea lathyri</name>
    <dbReference type="NCBI Taxonomy" id="1036778"/>
    <lineage>
        <taxon>Bacteria</taxon>
        <taxon>Pseudomonadati</taxon>
        <taxon>Pseudomonadota</taxon>
        <taxon>Alphaproteobacteria</taxon>
        <taxon>Hyphomicrobiales</taxon>
        <taxon>Boseaceae</taxon>
        <taxon>Bosea</taxon>
    </lineage>
</organism>
<dbReference type="Pfam" id="PF05973">
    <property type="entry name" value="Gp49"/>
    <property type="match status" value="1"/>
</dbReference>
<name>A0A1H5XZA2_9HYPH</name>
<evidence type="ECO:0000313" key="1">
    <source>
        <dbReference type="EMBL" id="SEG17094.1"/>
    </source>
</evidence>
<proteinExistence type="predicted"/>
<dbReference type="Proteomes" id="UP000236743">
    <property type="component" value="Unassembled WGS sequence"/>
</dbReference>
<evidence type="ECO:0008006" key="3">
    <source>
        <dbReference type="Google" id="ProtNLM"/>
    </source>
</evidence>
<dbReference type="RefSeq" id="WP_103872272.1">
    <property type="nucleotide sequence ID" value="NZ_FNUY01000003.1"/>
</dbReference>